<dbReference type="PANTHER" id="PTHR44329">
    <property type="entry name" value="SERINE/THREONINE-PROTEIN KINASE TNNI3K-RELATED"/>
    <property type="match status" value="1"/>
</dbReference>
<feature type="region of interest" description="Disordered" evidence="3">
    <location>
        <begin position="936"/>
        <end position="958"/>
    </location>
</feature>
<dbReference type="PROSITE" id="PS00108">
    <property type="entry name" value="PROTEIN_KINASE_ST"/>
    <property type="match status" value="1"/>
</dbReference>
<dbReference type="SUPFAM" id="SSF48464">
    <property type="entry name" value="ENTH/VHS domain"/>
    <property type="match status" value="1"/>
</dbReference>
<dbReference type="InterPro" id="IPR000719">
    <property type="entry name" value="Prot_kinase_dom"/>
</dbReference>
<evidence type="ECO:0000256" key="2">
    <source>
        <dbReference type="ARBA" id="ARBA00022840"/>
    </source>
</evidence>
<evidence type="ECO:0000313" key="6">
    <source>
        <dbReference type="EMBL" id="KAL0578824.1"/>
    </source>
</evidence>
<evidence type="ECO:0000259" key="5">
    <source>
        <dbReference type="PROSITE" id="PS50179"/>
    </source>
</evidence>
<feature type="compositionally biased region" description="Basic and acidic residues" evidence="3">
    <location>
        <begin position="1010"/>
        <end position="1033"/>
    </location>
</feature>
<dbReference type="SMART" id="SM00288">
    <property type="entry name" value="VHS"/>
    <property type="match status" value="1"/>
</dbReference>
<dbReference type="InterPro" id="IPR008271">
    <property type="entry name" value="Ser/Thr_kinase_AS"/>
</dbReference>
<keyword evidence="7" id="KW-1185">Reference proteome</keyword>
<feature type="domain" description="Protein kinase" evidence="4">
    <location>
        <begin position="105"/>
        <end position="370"/>
    </location>
</feature>
<dbReference type="InterPro" id="IPR025742">
    <property type="entry name" value="CSTF2_hinge"/>
</dbReference>
<feature type="region of interest" description="Disordered" evidence="3">
    <location>
        <begin position="645"/>
        <end position="720"/>
    </location>
</feature>
<evidence type="ECO:0000256" key="3">
    <source>
        <dbReference type="SAM" id="MobiDB-lite"/>
    </source>
</evidence>
<dbReference type="Pfam" id="PF00790">
    <property type="entry name" value="VHS"/>
    <property type="match status" value="1"/>
</dbReference>
<name>A0ABR3FTM9_9AGAR</name>
<feature type="non-terminal residue" evidence="6">
    <location>
        <position position="1"/>
    </location>
</feature>
<proteinExistence type="predicted"/>
<keyword evidence="2" id="KW-0067">ATP-binding</keyword>
<feature type="compositionally biased region" description="Low complexity" evidence="3">
    <location>
        <begin position="1490"/>
        <end position="1503"/>
    </location>
</feature>
<evidence type="ECO:0000256" key="1">
    <source>
        <dbReference type="ARBA" id="ARBA00022741"/>
    </source>
</evidence>
<dbReference type="InterPro" id="IPR051681">
    <property type="entry name" value="Ser/Thr_Kinases-Pseudokinases"/>
</dbReference>
<feature type="region of interest" description="Disordered" evidence="3">
    <location>
        <begin position="987"/>
        <end position="1047"/>
    </location>
</feature>
<dbReference type="InterPro" id="IPR035979">
    <property type="entry name" value="RBD_domain_sf"/>
</dbReference>
<dbReference type="InterPro" id="IPR008942">
    <property type="entry name" value="ENTH_VHS"/>
</dbReference>
<feature type="region of interest" description="Disordered" evidence="3">
    <location>
        <begin position="1473"/>
        <end position="1518"/>
    </location>
</feature>
<organism evidence="6 7">
    <name type="scientific">Marasmius crinis-equi</name>
    <dbReference type="NCBI Taxonomy" id="585013"/>
    <lineage>
        <taxon>Eukaryota</taxon>
        <taxon>Fungi</taxon>
        <taxon>Dikarya</taxon>
        <taxon>Basidiomycota</taxon>
        <taxon>Agaricomycotina</taxon>
        <taxon>Agaricomycetes</taxon>
        <taxon>Agaricomycetidae</taxon>
        <taxon>Agaricales</taxon>
        <taxon>Marasmiineae</taxon>
        <taxon>Marasmiaceae</taxon>
        <taxon>Marasmius</taxon>
    </lineage>
</organism>
<reference evidence="6 7" key="1">
    <citation type="submission" date="2024-02" db="EMBL/GenBank/DDBJ databases">
        <title>A draft genome for the cacao thread blight pathogen Marasmius crinis-equi.</title>
        <authorList>
            <person name="Cohen S.P."/>
            <person name="Baruah I.K."/>
            <person name="Amoako-Attah I."/>
            <person name="Bukari Y."/>
            <person name="Meinhardt L.W."/>
            <person name="Bailey B.A."/>
        </authorList>
    </citation>
    <scope>NUCLEOTIDE SEQUENCE [LARGE SCALE GENOMIC DNA]</scope>
    <source>
        <strain evidence="6 7">GH-76</strain>
    </source>
</reference>
<dbReference type="Gene3D" id="1.25.40.90">
    <property type="match status" value="1"/>
</dbReference>
<accession>A0ABR3FTM9</accession>
<feature type="compositionally biased region" description="Basic and acidic residues" evidence="3">
    <location>
        <begin position="512"/>
        <end position="523"/>
    </location>
</feature>
<comment type="caution">
    <text evidence="6">The sequence shown here is derived from an EMBL/GenBank/DDBJ whole genome shotgun (WGS) entry which is preliminary data.</text>
</comment>
<feature type="compositionally biased region" description="Low complexity" evidence="3">
    <location>
        <begin position="1427"/>
        <end position="1436"/>
    </location>
</feature>
<evidence type="ECO:0000313" key="7">
    <source>
        <dbReference type="Proteomes" id="UP001465976"/>
    </source>
</evidence>
<dbReference type="Gene3D" id="1.10.510.10">
    <property type="entry name" value="Transferase(Phosphotransferase) domain 1"/>
    <property type="match status" value="1"/>
</dbReference>
<feature type="compositionally biased region" description="Basic and acidic residues" evidence="3">
    <location>
        <begin position="655"/>
        <end position="675"/>
    </location>
</feature>
<dbReference type="SMART" id="SM00220">
    <property type="entry name" value="S_TKc"/>
    <property type="match status" value="1"/>
</dbReference>
<dbReference type="Gene3D" id="1.10.20.70">
    <property type="entry name" value="Transcription termination and cleavage factor, C-terminal domain"/>
    <property type="match status" value="1"/>
</dbReference>
<protein>
    <submittedName>
        <fullName evidence="6">Rho guanine nucleotide exchange factor</fullName>
    </submittedName>
</protein>
<dbReference type="SUPFAM" id="SSF56112">
    <property type="entry name" value="Protein kinase-like (PK-like)"/>
    <property type="match status" value="1"/>
</dbReference>
<feature type="compositionally biased region" description="Low complexity" evidence="3">
    <location>
        <begin position="645"/>
        <end position="654"/>
    </location>
</feature>
<dbReference type="Gene3D" id="1.25.40.630">
    <property type="match status" value="1"/>
</dbReference>
<dbReference type="SUPFAM" id="SSF54928">
    <property type="entry name" value="RNA-binding domain, RBD"/>
    <property type="match status" value="1"/>
</dbReference>
<feature type="region of interest" description="Disordered" evidence="3">
    <location>
        <begin position="458"/>
        <end position="523"/>
    </location>
</feature>
<feature type="compositionally biased region" description="Polar residues" evidence="3">
    <location>
        <begin position="458"/>
        <end position="468"/>
    </location>
</feature>
<feature type="domain" description="VHS" evidence="5">
    <location>
        <begin position="741"/>
        <end position="832"/>
    </location>
</feature>
<dbReference type="Pfam" id="PF07714">
    <property type="entry name" value="PK_Tyr_Ser-Thr"/>
    <property type="match status" value="1"/>
</dbReference>
<feature type="compositionally biased region" description="Basic and acidic residues" evidence="3">
    <location>
        <begin position="489"/>
        <end position="502"/>
    </location>
</feature>
<dbReference type="Pfam" id="PF14327">
    <property type="entry name" value="CSTF2_hinge"/>
    <property type="match status" value="1"/>
</dbReference>
<gene>
    <name evidence="6" type="primary">TUS1_5</name>
    <name evidence="6" type="ORF">V5O48_003192</name>
</gene>
<dbReference type="PANTHER" id="PTHR44329:SF298">
    <property type="entry name" value="MIXED LINEAGE KINASE DOMAIN-LIKE PROTEIN"/>
    <property type="match status" value="1"/>
</dbReference>
<dbReference type="InterPro" id="IPR038192">
    <property type="entry name" value="CSTF_C_sf"/>
</dbReference>
<feature type="region of interest" description="Disordered" evidence="3">
    <location>
        <begin position="1413"/>
        <end position="1451"/>
    </location>
</feature>
<dbReference type="EMBL" id="JBAHYK010000083">
    <property type="protein sequence ID" value="KAL0578824.1"/>
    <property type="molecule type" value="Genomic_DNA"/>
</dbReference>
<feature type="compositionally biased region" description="Pro residues" evidence="3">
    <location>
        <begin position="1473"/>
        <end position="1489"/>
    </location>
</feature>
<dbReference type="PROSITE" id="PS50179">
    <property type="entry name" value="VHS"/>
    <property type="match status" value="1"/>
</dbReference>
<feature type="compositionally biased region" description="Pro residues" evidence="3">
    <location>
        <begin position="1437"/>
        <end position="1451"/>
    </location>
</feature>
<dbReference type="Proteomes" id="UP001465976">
    <property type="component" value="Unassembled WGS sequence"/>
</dbReference>
<sequence length="1561" mass="172096">CGVINTSSKSTPKRKTLAIERMSVDPELKCFEEELRWIFQDKSNWQTFLQQNGSNAQYWLDVMQQLVDYPDTSPEMRPSIFSAMLRLSKNSGLHPKCLAIQNVKKFGEFPIDAGGFGEVWKGTVGESTQPVCLKIMKIYRDSDVEKTSKEYLREAILWRQLKHPNVLPFLGIYQLEQQQLCLISPWMQQGNLLQFLRATRRKDVDYYTLVYDVAAGLSHLHTKKIVHSDLKGVNILMTDSLRACLGDFGLSRVADTRGLKITSTTRSCGTGRWLAPELLLENGGTSKASDIYAYGCVCYEIFTGQHPFPELPNEAAVALAVNQGKRPARPKEISELADVMWALMETCWHASPSSRPDAAQVVDQIVEMNLRKTNDPAPDWNESLFTQVWANVEYCSLVAQTPSSTQGVTELVDPPATMETSLTHGRSSYYDPPPPYSNPPVVAVEWPARTEMTVSATGAVPRQSSNDGPFSIPAPTLAPYAQPSQSPSSREEKDIFRDDRRFLIPHSPPPENKGKGTEKRGDGIEVANVFRANKGTEKEIPVSSLLGRWTEDRKDQDLHQTEKDTGFRSLWKRLRPQDRPQDKPIMLTPTPYMLHLDEVDSKLGAPGLGNVPRHSEEDLDIYHGTQAKWTGKGAQKISPQLLQSQLQAQAPVQPQRREHTHGDSSYDSARVDSFHSPHRSALAKLTGGGADKDKDHHHHGHTLGHGQKERERSQSWQRVQHNNEEGGELIKAIGFLTATASEDWALVLDVCERASASDANAKEAIRALRREFKYGQPQAQLSAARLWAIMLRNSSDTFISLSTSRKFLDTIEDLLLSSRTNPVVKERVLNVLAAAAYASGNKKDTGFRGLWKKVKPRDKPDEGIPFDTDDAMFNPPVLGMGRASDGGSYIETSEIRVSHSEEDSDTLEEVNELGDPEDALLDSASDIATVDTEDLFSQTHPNRPVAAGADIPNPDPQAALATHLLPSTEGTQSASPFSSREITAVNEDHDSEGPLDPSRDLPLQGPTGSHKLERGTDHDHRSSAEKQAHEPSPKRKKRRRTRADATRKIIPPEEDMRRLFQECVIGKGNADILSQTLEHMPPKKLLEEFSSKERTVVQEFRSEGTRSQEFIAAQIPWAVAVAERSRREAGSKVEETKEERLLGELLAANEALLAALGRYEDYEKASVAWRTNALKGRPGEAPLLPVGSENSDGGREEEDGALFLYTVSHSPISHAGLSHILSPSDTPLPKDHDHISFDQNEIIDILDREGDIWPARKADGTFGHHETASSAVRNLNGYEVGGRPLRIDLADSDPFLEGKTTVRGELVDGGGSSGSSSSQNPNAFLGTLPNGIRVPPGVSALDMISTTLATMNQRELMDVLAHMKAFVITHPDQARNLLIAHPQLAYALFQALLLNKIVDSSILHRMLSASATTQSQGQGQGPPPQSPTITQQQQYQPPAPGPYGYPPPPPGMYMPGPPPGAMFPPPMPPPPSFYRPPPPMMSTPPPPQKPGGLPTPASSQTQSQPPPQAGGPEMTESQRAALMQMFTLKPEDIERLPENERAAIQQLRQIYMSTLGGGPPT</sequence>
<dbReference type="InterPro" id="IPR011009">
    <property type="entry name" value="Kinase-like_dom_sf"/>
</dbReference>
<dbReference type="CDD" id="cd16980">
    <property type="entry name" value="VHS_Lsb5"/>
    <property type="match status" value="1"/>
</dbReference>
<keyword evidence="1" id="KW-0547">Nucleotide-binding</keyword>
<dbReference type="InterPro" id="IPR001245">
    <property type="entry name" value="Ser-Thr/Tyr_kinase_cat_dom"/>
</dbReference>
<dbReference type="InterPro" id="IPR002014">
    <property type="entry name" value="VHS_dom"/>
</dbReference>
<evidence type="ECO:0000259" key="4">
    <source>
        <dbReference type="PROSITE" id="PS50011"/>
    </source>
</evidence>
<dbReference type="PROSITE" id="PS50011">
    <property type="entry name" value="PROTEIN_KINASE_DOM"/>
    <property type="match status" value="1"/>
</dbReference>